<reference evidence="3" key="1">
    <citation type="submission" date="2020-11" db="EMBL/GenBank/DDBJ databases">
        <authorList>
            <consortium name="DOE Joint Genome Institute"/>
            <person name="Ahrendt S."/>
            <person name="Riley R."/>
            <person name="Andreopoulos W."/>
            <person name="Labutti K."/>
            <person name="Pangilinan J."/>
            <person name="Ruiz-Duenas F.J."/>
            <person name="Barrasa J.M."/>
            <person name="Sanchez-Garcia M."/>
            <person name="Camarero S."/>
            <person name="Miyauchi S."/>
            <person name="Serrano A."/>
            <person name="Linde D."/>
            <person name="Babiker R."/>
            <person name="Drula E."/>
            <person name="Ayuso-Fernandez I."/>
            <person name="Pacheco R."/>
            <person name="Padilla G."/>
            <person name="Ferreira P."/>
            <person name="Barriuso J."/>
            <person name="Kellner H."/>
            <person name="Castanera R."/>
            <person name="Alfaro M."/>
            <person name="Ramirez L."/>
            <person name="Pisabarro A.G."/>
            <person name="Kuo A."/>
            <person name="Tritt A."/>
            <person name="Lipzen A."/>
            <person name="He G."/>
            <person name="Yan M."/>
            <person name="Ng V."/>
            <person name="Cullen D."/>
            <person name="Martin F."/>
            <person name="Rosso M.-N."/>
            <person name="Henrissat B."/>
            <person name="Hibbett D."/>
            <person name="Martinez A.T."/>
            <person name="Grigoriev I.V."/>
        </authorList>
    </citation>
    <scope>NUCLEOTIDE SEQUENCE</scope>
    <source>
        <strain evidence="3">CBS 506.95</strain>
    </source>
</reference>
<dbReference type="OrthoDB" id="2800708at2759"/>
<dbReference type="AlphaFoldDB" id="A0A9P6EI68"/>
<evidence type="ECO:0000256" key="2">
    <source>
        <dbReference type="SAM" id="MobiDB-lite"/>
    </source>
</evidence>
<proteinExistence type="predicted"/>
<evidence type="ECO:0000313" key="3">
    <source>
        <dbReference type="EMBL" id="KAF9529522.1"/>
    </source>
</evidence>
<dbReference type="EMBL" id="MU157845">
    <property type="protein sequence ID" value="KAF9529522.1"/>
    <property type="molecule type" value="Genomic_DNA"/>
</dbReference>
<keyword evidence="1" id="KW-0175">Coiled coil</keyword>
<evidence type="ECO:0000313" key="4">
    <source>
        <dbReference type="Proteomes" id="UP000807306"/>
    </source>
</evidence>
<feature type="region of interest" description="Disordered" evidence="2">
    <location>
        <begin position="455"/>
        <end position="503"/>
    </location>
</feature>
<feature type="compositionally biased region" description="Polar residues" evidence="2">
    <location>
        <begin position="386"/>
        <end position="395"/>
    </location>
</feature>
<gene>
    <name evidence="3" type="ORF">CPB83DRAFT_893338</name>
</gene>
<dbReference type="Proteomes" id="UP000807306">
    <property type="component" value="Unassembled WGS sequence"/>
</dbReference>
<accession>A0A9P6EI68</accession>
<evidence type="ECO:0000256" key="1">
    <source>
        <dbReference type="SAM" id="Coils"/>
    </source>
</evidence>
<keyword evidence="4" id="KW-1185">Reference proteome</keyword>
<feature type="compositionally biased region" description="Polar residues" evidence="2">
    <location>
        <begin position="478"/>
        <end position="493"/>
    </location>
</feature>
<sequence>MNSKIGPSSVKTQDSEIPLASVLQDKLLTSLDILDSERKQHREDVKAFELERRNMEARLDRATHFIQSLRSERDDMRDAVMRLVEKVELCNDYSKWPHSRMALSSFAEPAPTLHATRTDSEELLSNSAILIARLRQQRDEERRVHTRSRNEAASTILALEAQLSRRDAQLAFCISEHKTNYGPIRTPHLSSAQGSDPANDILSVLEMTTARNKTLESEIKALARRLELAKNKPLTAGQPMVQTSRGQVFVGQADLRDHTERTQKAGPRASKFLQGFDDEVQALAHQIDQFAEERRATSRMLTNASSSETPNFIVFSKWIAASPNSRLNVEGRLRESEILIQEQLEVTRQDANRREVELRSELAALRYALNVHSPSSPQLGREHVRPQQNSNNVHSTYPEDFLGEGEAPMELATPLMPTMSTQTRELPEDVTNLHTSDLGGNAQPDNHRQIHEIAHFDPPSVPLPPSPNGLSEWEENDNSPTLSQAMMSTSSPLYLNPVTRPPN</sequence>
<organism evidence="3 4">
    <name type="scientific">Crepidotus variabilis</name>
    <dbReference type="NCBI Taxonomy" id="179855"/>
    <lineage>
        <taxon>Eukaryota</taxon>
        <taxon>Fungi</taxon>
        <taxon>Dikarya</taxon>
        <taxon>Basidiomycota</taxon>
        <taxon>Agaricomycotina</taxon>
        <taxon>Agaricomycetes</taxon>
        <taxon>Agaricomycetidae</taxon>
        <taxon>Agaricales</taxon>
        <taxon>Agaricineae</taxon>
        <taxon>Crepidotaceae</taxon>
        <taxon>Crepidotus</taxon>
    </lineage>
</organism>
<protein>
    <submittedName>
        <fullName evidence="3">Uncharacterized protein</fullName>
    </submittedName>
</protein>
<feature type="region of interest" description="Disordered" evidence="2">
    <location>
        <begin position="373"/>
        <end position="402"/>
    </location>
</feature>
<comment type="caution">
    <text evidence="3">The sequence shown here is derived from an EMBL/GenBank/DDBJ whole genome shotgun (WGS) entry which is preliminary data.</text>
</comment>
<name>A0A9P6EI68_9AGAR</name>
<feature type="coiled-coil region" evidence="1">
    <location>
        <begin position="205"/>
        <end position="232"/>
    </location>
</feature>
<feature type="coiled-coil region" evidence="1">
    <location>
        <begin position="31"/>
        <end position="86"/>
    </location>
</feature>